<dbReference type="RefSeq" id="YP_009801267.1">
    <property type="nucleotide sequence ID" value="NC_047967.1"/>
</dbReference>
<evidence type="ECO:0000313" key="2">
    <source>
        <dbReference type="EMBL" id="CEF89888.1"/>
    </source>
</evidence>
<protein>
    <submittedName>
        <fullName evidence="2">Uncharacterized protein</fullName>
    </submittedName>
</protein>
<keyword evidence="1" id="KW-0472">Membrane</keyword>
<accession>A0A0A1IUW4</accession>
<dbReference type="EMBL" id="LN610580">
    <property type="protein sequence ID" value="CEF89888.1"/>
    <property type="molecule type" value="Genomic_DNA"/>
</dbReference>
<keyword evidence="1" id="KW-0812">Transmembrane</keyword>
<reference evidence="2 3" key="1">
    <citation type="journal article" date="2015" name="PLoS ONE">
        <title>Investigation of a Large Collection of Pseudomonas aeruginosa Bacteriophages Collected from a Single Environmental Source in Abidjan, Cote d'Ivoire.</title>
        <authorList>
            <person name="Essoh C."/>
            <person name="Latino L."/>
            <person name="Midoux C."/>
            <person name="Blouin Y."/>
            <person name="Loukou G."/>
            <person name="Nguetta S.P."/>
            <person name="Lathro S."/>
            <person name="Cablanmian A."/>
            <person name="Kouassi A.K."/>
            <person name="Vergnaud G."/>
            <person name="Pourcel C."/>
        </authorList>
    </citation>
    <scope>NUCLEOTIDE SEQUENCE [LARGE SCALE GENOMIC DNA]</scope>
    <source>
        <strain evidence="2">PAO1_1-15pyo</strain>
    </source>
</reference>
<dbReference type="GeneID" id="54991779"/>
<organism evidence="2 3">
    <name type="scientific">Pseudomonas phage vB_PaeP_PAO1_1-15pyo</name>
    <dbReference type="NCBI Taxonomy" id="1548908"/>
    <lineage>
        <taxon>Viruses</taxon>
        <taxon>Duplodnaviria</taxon>
        <taxon>Heunggongvirae</taxon>
        <taxon>Uroviricota</taxon>
        <taxon>Caudoviricetes</taxon>
        <taxon>Autographivirales</taxon>
        <taxon>Autoscriptoviridae</taxon>
        <taxon>Krylovirinae</taxon>
        <taxon>Phikmvvirus</taxon>
        <taxon>Phikmvvirus 15pyo</taxon>
    </lineage>
</organism>
<proteinExistence type="predicted"/>
<feature type="transmembrane region" description="Helical" evidence="1">
    <location>
        <begin position="21"/>
        <end position="48"/>
    </location>
</feature>
<dbReference type="Proteomes" id="UP000030219">
    <property type="component" value="Segment"/>
</dbReference>
<keyword evidence="3" id="KW-1185">Reference proteome</keyword>
<name>A0A0A1IUW4_9CAUD</name>
<feature type="transmembrane region" description="Helical" evidence="1">
    <location>
        <begin position="68"/>
        <end position="85"/>
    </location>
</feature>
<sequence length="99" mass="10648">MAVPPPGCRRVHQARSRGGRPMIAALFVLGLYCCLGLLAGACYCIAVAPPFENPTEVQFQDACVIGCVWPLVIIAGIFLALRAVYRGLLAGLKRHLNIK</sequence>
<keyword evidence="1" id="KW-1133">Transmembrane helix</keyword>
<evidence type="ECO:0000256" key="1">
    <source>
        <dbReference type="SAM" id="Phobius"/>
    </source>
</evidence>
<evidence type="ECO:0000313" key="3">
    <source>
        <dbReference type="Proteomes" id="UP000030219"/>
    </source>
</evidence>
<gene>
    <name evidence="2" type="primary">ORF09</name>
</gene>
<dbReference type="KEGG" id="vg:54991779"/>